<proteinExistence type="predicted"/>
<sequence length="92" mass="9417">MPFFGSNSGTYRAAGDVNSTGFTDGITETVVRRERFTIDPPTHSGGGFADLIAGPVFASVVETSSDAFDEAPDGPNDALAFGPEAADGIFVG</sequence>
<dbReference type="KEGG" id="gog:C1280_05305"/>
<dbReference type="EMBL" id="CP025958">
    <property type="protein sequence ID" value="AWM36495.1"/>
    <property type="molecule type" value="Genomic_DNA"/>
</dbReference>
<organism evidence="1 2">
    <name type="scientific">Gemmata obscuriglobus</name>
    <dbReference type="NCBI Taxonomy" id="114"/>
    <lineage>
        <taxon>Bacteria</taxon>
        <taxon>Pseudomonadati</taxon>
        <taxon>Planctomycetota</taxon>
        <taxon>Planctomycetia</taxon>
        <taxon>Gemmatales</taxon>
        <taxon>Gemmataceae</taxon>
        <taxon>Gemmata</taxon>
    </lineage>
</organism>
<name>A0A2Z3H054_9BACT</name>
<dbReference type="AlphaFoldDB" id="A0A2Z3H054"/>
<dbReference type="Proteomes" id="UP000245802">
    <property type="component" value="Chromosome"/>
</dbReference>
<protein>
    <submittedName>
        <fullName evidence="1">Uncharacterized protein</fullName>
    </submittedName>
</protein>
<evidence type="ECO:0000313" key="1">
    <source>
        <dbReference type="EMBL" id="AWM36495.1"/>
    </source>
</evidence>
<dbReference type="RefSeq" id="WP_010046629.1">
    <property type="nucleotide sequence ID" value="NZ_CP025958.1"/>
</dbReference>
<keyword evidence="2" id="KW-1185">Reference proteome</keyword>
<evidence type="ECO:0000313" key="2">
    <source>
        <dbReference type="Proteomes" id="UP000245802"/>
    </source>
</evidence>
<reference evidence="1 2" key="1">
    <citation type="submission" date="2018-01" db="EMBL/GenBank/DDBJ databases">
        <title>G. obscuriglobus.</title>
        <authorList>
            <person name="Franke J."/>
            <person name="Blomberg W."/>
            <person name="Selmecki A."/>
        </authorList>
    </citation>
    <scope>NUCLEOTIDE SEQUENCE [LARGE SCALE GENOMIC DNA]</scope>
    <source>
        <strain evidence="1 2">DSM 5831</strain>
    </source>
</reference>
<accession>A0A2Z3H054</accession>
<gene>
    <name evidence="1" type="ORF">C1280_05305</name>
</gene>